<dbReference type="InterPro" id="IPR009080">
    <property type="entry name" value="tRNAsynth_Ia_anticodon-bd"/>
</dbReference>
<dbReference type="PATRIC" id="fig|1392998.3.peg.1006"/>
<dbReference type="EC" id="6.1.1.9" evidence="11"/>
<keyword evidence="6 11" id="KW-0648">Protein biosynthesis</keyword>
<dbReference type="EMBL" id="JMIY01000002">
    <property type="protein sequence ID" value="KCZ72414.1"/>
    <property type="molecule type" value="Genomic_DNA"/>
</dbReference>
<dbReference type="PANTHER" id="PTHR11946:SF93">
    <property type="entry name" value="VALINE--TRNA LIGASE, CHLOROPLASTIC_MITOCHONDRIAL 2"/>
    <property type="match status" value="1"/>
</dbReference>
<dbReference type="InterPro" id="IPR002303">
    <property type="entry name" value="Valyl-tRNA_ligase"/>
</dbReference>
<evidence type="ECO:0000256" key="9">
    <source>
        <dbReference type="ARBA" id="ARBA00055630"/>
    </source>
</evidence>
<dbReference type="Pfam" id="PF08264">
    <property type="entry name" value="Anticodon_1"/>
    <property type="match status" value="1"/>
</dbReference>
<keyword evidence="2 11" id="KW-0963">Cytoplasm</keyword>
<evidence type="ECO:0000313" key="14">
    <source>
        <dbReference type="EMBL" id="KCZ72414.1"/>
    </source>
</evidence>
<dbReference type="RefSeq" id="WP_048089335.1">
    <property type="nucleotide sequence ID" value="NZ_JMIY01000002.1"/>
</dbReference>
<comment type="similarity">
    <text evidence="10 11">Belongs to the class-I aminoacyl-tRNA synthetase family. ValS type 2 subfamily.</text>
</comment>
<dbReference type="Gene3D" id="3.40.50.620">
    <property type="entry name" value="HUPs"/>
    <property type="match status" value="2"/>
</dbReference>
<sequence>MELPKEYNYNVIEEKWMNTWQDSMFYFDWNSQEPRFVIDTPPPYPTGNFHIGNALNWCYIDFVARYKRMRGYNVMFPEGWDCHGLPTEVKVEELYGITKSQVSREEFRRMCVELTTKNIERMRKTLRRLGFSIDWSNEYITMEPSYYGKTQTSFVRMYNSGRVYQQNHPVNWCPRCETAIAFAEVEYDTRSTTLNYLNFDHIKIATTRPELLAACVAVAIHPDDERYHEYAGTEIRVPIFGHRVRVIADKNVDPSFGTGAVMICTFGDKQDVRWWVEHNLPLRKAIDKTGRMTELAGRYAGMTTEECKRAIIEDMKKEGILYRQEEITQNVGMCWRCKTPIEILSERQWFVKIISEEIMDTANDITWVPDYMKVRLENWTGTMEWDWCISRQRIFATPIPAWYCTRCGTVKVAKEEWLPIDPAQKAPPEPCECGSTELKGEDDVLDTWMDSSISVLHVAGWLSDRPLLLPTQLRPQGYDIIRTWAFYTILRSKALLDIKPWNTILLNGMVLGEDGHKMSKSRNNFVVPEEVIRKYGADAFRQWAAIGGSTGSDIIFSWKDVVAGSRFLQKLWSIVRFSLPHISDQQAEFTPIDRWLLSRLNRLVKETTEKMDAYQFDETFKAIRGFAWDTLADNYIELVKWRLYGEGEGKQAAQHTLFITLDTLSRLLAPFIPYFSEEVYSHIKQDSIHLQTWPEADESLIDEDAEATGELIKDITGAIRRYKSEHGIALNAPLRGIELYSSITNASDIAGAANTRVLLRTGAPDFEIVPTEVKPNMKVLGKKYRDKAKSIASALMSEDPIRVMEQAGSGSITLSVEGESITLDPSYLIIEKERLLKGKAVDVLEVGNAIIVIMR</sequence>
<dbReference type="PROSITE" id="PS00178">
    <property type="entry name" value="AA_TRNA_LIGASE_I"/>
    <property type="match status" value="1"/>
</dbReference>
<evidence type="ECO:0000256" key="11">
    <source>
        <dbReference type="HAMAP-Rule" id="MF_02005"/>
    </source>
</evidence>
<dbReference type="PRINTS" id="PR00986">
    <property type="entry name" value="TRNASYNTHVAL"/>
</dbReference>
<proteinExistence type="inferred from homology"/>
<dbReference type="SUPFAM" id="SSF52374">
    <property type="entry name" value="Nucleotidylyl transferase"/>
    <property type="match status" value="1"/>
</dbReference>
<dbReference type="Proteomes" id="UP000027153">
    <property type="component" value="Unassembled WGS sequence"/>
</dbReference>
<dbReference type="AlphaFoldDB" id="A0A062V9I7"/>
<dbReference type="Pfam" id="PF19302">
    <property type="entry name" value="DUF5915"/>
    <property type="match status" value="1"/>
</dbReference>
<dbReference type="InterPro" id="IPR013155">
    <property type="entry name" value="M/V/L/I-tRNA-synth_anticd-bd"/>
</dbReference>
<dbReference type="CDD" id="cd07962">
    <property type="entry name" value="Anticodon_Ia_Val"/>
    <property type="match status" value="1"/>
</dbReference>
<dbReference type="CDD" id="cd00817">
    <property type="entry name" value="ValRS_core"/>
    <property type="match status" value="1"/>
</dbReference>
<comment type="function">
    <text evidence="9 11">Catalyzes the attachment of valine to tRNA(Val). As ValRS can inadvertently accommodate and process structurally similar amino acids such as threonine, to avoid such errors, it has a 'posttransfer' editing activity that hydrolyzes mischarged Thr-tRNA(Val) in a tRNA-dependent manner.</text>
</comment>
<feature type="binding site" evidence="11">
    <location>
        <position position="520"/>
    </location>
    <ligand>
        <name>ATP</name>
        <dbReference type="ChEBI" id="CHEBI:30616"/>
    </ligand>
</feature>
<dbReference type="SUPFAM" id="SSF50677">
    <property type="entry name" value="ValRS/IleRS/LeuRS editing domain"/>
    <property type="match status" value="1"/>
</dbReference>
<comment type="domain">
    <text evidence="11">ValRS has two distinct active sites: one for aminoacylation and one for editing. The misactivated threonine is translocated from the active site to the editing site.</text>
</comment>
<keyword evidence="7 11" id="KW-0030">Aminoacyl-tRNA synthetase</keyword>
<dbReference type="Pfam" id="PF00133">
    <property type="entry name" value="tRNA-synt_1"/>
    <property type="match status" value="1"/>
</dbReference>
<dbReference type="GO" id="GO:0005524">
    <property type="term" value="F:ATP binding"/>
    <property type="evidence" value="ECO:0007669"/>
    <property type="project" value="UniProtKB-UniRule"/>
</dbReference>
<dbReference type="OrthoDB" id="23906at2157"/>
<evidence type="ECO:0000256" key="1">
    <source>
        <dbReference type="ARBA" id="ARBA00004496"/>
    </source>
</evidence>
<dbReference type="Gene3D" id="3.30.720.200">
    <property type="match status" value="1"/>
</dbReference>
<dbReference type="GO" id="GO:0005829">
    <property type="term" value="C:cytosol"/>
    <property type="evidence" value="ECO:0007669"/>
    <property type="project" value="TreeGrafter"/>
</dbReference>
<comment type="caution">
    <text evidence="14">The sequence shown here is derived from an EMBL/GenBank/DDBJ whole genome shotgun (WGS) entry which is preliminary data.</text>
</comment>
<feature type="domain" description="Aminoacyl-tRNA synthetase class Ia" evidence="12">
    <location>
        <begin position="16"/>
        <end position="555"/>
    </location>
</feature>
<feature type="domain" description="Methionyl/Valyl/Leucyl/Isoleucyl-tRNA synthetase anticodon-binding" evidence="13">
    <location>
        <begin position="593"/>
        <end position="735"/>
    </location>
</feature>
<keyword evidence="4 11" id="KW-0547">Nucleotide-binding</keyword>
<dbReference type="HAMAP" id="MF_02005">
    <property type="entry name" value="Val_tRNA_synth_type2"/>
    <property type="match status" value="1"/>
</dbReference>
<reference evidence="14 15" key="1">
    <citation type="journal article" date="2013" name="Nature">
        <title>Anaerobic oxidation of methane coupled to nitrate reduction in a novel archaeal lineage.</title>
        <authorList>
            <person name="Haroon M.F."/>
            <person name="Hu S."/>
            <person name="Shi Y."/>
            <person name="Imelfort M."/>
            <person name="Keller J."/>
            <person name="Hugenholtz P."/>
            <person name="Yuan Z."/>
            <person name="Tyson G.W."/>
        </authorList>
    </citation>
    <scope>NUCLEOTIDE SEQUENCE [LARGE SCALE GENOMIC DNA]</scope>
    <source>
        <strain evidence="14 15">ANME-2d</strain>
    </source>
</reference>
<comment type="subcellular location">
    <subcellularLocation>
        <location evidence="1 11">Cytoplasm</location>
    </subcellularLocation>
</comment>
<comment type="catalytic activity">
    <reaction evidence="8 11">
        <text>tRNA(Val) + L-valine + ATP = L-valyl-tRNA(Val) + AMP + diphosphate</text>
        <dbReference type="Rhea" id="RHEA:10704"/>
        <dbReference type="Rhea" id="RHEA-COMP:9672"/>
        <dbReference type="Rhea" id="RHEA-COMP:9708"/>
        <dbReference type="ChEBI" id="CHEBI:30616"/>
        <dbReference type="ChEBI" id="CHEBI:33019"/>
        <dbReference type="ChEBI" id="CHEBI:57762"/>
        <dbReference type="ChEBI" id="CHEBI:78442"/>
        <dbReference type="ChEBI" id="CHEBI:78537"/>
        <dbReference type="ChEBI" id="CHEBI:456215"/>
        <dbReference type="EC" id="6.1.1.9"/>
    </reaction>
</comment>
<dbReference type="InterPro" id="IPR033705">
    <property type="entry name" value="Anticodon_Ia_Val"/>
</dbReference>
<feature type="short sequence motif" description="'KMSKS' region" evidence="11">
    <location>
        <begin position="517"/>
        <end position="521"/>
    </location>
</feature>
<accession>A0A062V9I7</accession>
<evidence type="ECO:0000256" key="5">
    <source>
        <dbReference type="ARBA" id="ARBA00022840"/>
    </source>
</evidence>
<dbReference type="InterPro" id="IPR009008">
    <property type="entry name" value="Val/Leu/Ile-tRNA-synth_edit"/>
</dbReference>
<dbReference type="InterPro" id="IPR014729">
    <property type="entry name" value="Rossmann-like_a/b/a_fold"/>
</dbReference>
<evidence type="ECO:0000256" key="7">
    <source>
        <dbReference type="ARBA" id="ARBA00023146"/>
    </source>
</evidence>
<dbReference type="InterPro" id="IPR022874">
    <property type="entry name" value="Valine-tRNA_ligase_type_2"/>
</dbReference>
<evidence type="ECO:0000256" key="8">
    <source>
        <dbReference type="ARBA" id="ARBA00047552"/>
    </source>
</evidence>
<dbReference type="SUPFAM" id="SSF47323">
    <property type="entry name" value="Anticodon-binding domain of a subclass of class I aminoacyl-tRNA synthetases"/>
    <property type="match status" value="1"/>
</dbReference>
<dbReference type="NCBIfam" id="NF009687">
    <property type="entry name" value="PRK13208.1"/>
    <property type="match status" value="1"/>
</dbReference>
<keyword evidence="5 11" id="KW-0067">ATP-binding</keyword>
<evidence type="ECO:0000256" key="10">
    <source>
        <dbReference type="ARBA" id="ARBA00061452"/>
    </source>
</evidence>
<dbReference type="FunFam" id="3.40.50.620:FF:000324">
    <property type="entry name" value="Valine--tRNA ligase"/>
    <property type="match status" value="1"/>
</dbReference>
<evidence type="ECO:0000259" key="13">
    <source>
        <dbReference type="Pfam" id="PF08264"/>
    </source>
</evidence>
<feature type="short sequence motif" description="'HIGH' region" evidence="11">
    <location>
        <begin position="43"/>
        <end position="53"/>
    </location>
</feature>
<gene>
    <name evidence="11" type="primary">valS</name>
    <name evidence="14" type="ORF">ANME2D_00841</name>
</gene>
<dbReference type="PANTHER" id="PTHR11946">
    <property type="entry name" value="VALYL-TRNA SYNTHETASES"/>
    <property type="match status" value="1"/>
</dbReference>
<dbReference type="NCBIfam" id="TIGR00422">
    <property type="entry name" value="valS"/>
    <property type="match status" value="1"/>
</dbReference>
<evidence type="ECO:0000259" key="12">
    <source>
        <dbReference type="Pfam" id="PF00133"/>
    </source>
</evidence>
<dbReference type="InterPro" id="IPR002300">
    <property type="entry name" value="aa-tRNA-synth_Ia"/>
</dbReference>
<dbReference type="FunFam" id="3.40.50.620:FF:000192">
    <property type="entry name" value="Valine--tRNA ligase"/>
    <property type="match status" value="1"/>
</dbReference>
<dbReference type="GO" id="GO:0002161">
    <property type="term" value="F:aminoacyl-tRNA deacylase activity"/>
    <property type="evidence" value="ECO:0007669"/>
    <property type="project" value="InterPro"/>
</dbReference>
<dbReference type="FunFam" id="1.10.730.10:FF:000033">
    <property type="entry name" value="Valine--tRNA ligase"/>
    <property type="match status" value="1"/>
</dbReference>
<name>A0A062V9I7_9EURY</name>
<evidence type="ECO:0000256" key="6">
    <source>
        <dbReference type="ARBA" id="ARBA00022917"/>
    </source>
</evidence>
<evidence type="ECO:0000256" key="2">
    <source>
        <dbReference type="ARBA" id="ARBA00022490"/>
    </source>
</evidence>
<evidence type="ECO:0000256" key="3">
    <source>
        <dbReference type="ARBA" id="ARBA00022598"/>
    </source>
</evidence>
<dbReference type="GO" id="GO:0004832">
    <property type="term" value="F:valine-tRNA ligase activity"/>
    <property type="evidence" value="ECO:0007669"/>
    <property type="project" value="UniProtKB-UniRule"/>
</dbReference>
<organism evidence="14 15">
    <name type="scientific">Candidatus Methanoperedens nitratireducens</name>
    <dbReference type="NCBI Taxonomy" id="1392998"/>
    <lineage>
        <taxon>Archaea</taxon>
        <taxon>Methanobacteriati</taxon>
        <taxon>Methanobacteriota</taxon>
        <taxon>Stenosarchaea group</taxon>
        <taxon>Methanomicrobia</taxon>
        <taxon>Methanosarcinales</taxon>
        <taxon>ANME-2 cluster</taxon>
        <taxon>Candidatus Methanoperedentaceae</taxon>
        <taxon>Candidatus Methanoperedens</taxon>
    </lineage>
</organism>
<keyword evidence="15" id="KW-1185">Reference proteome</keyword>
<keyword evidence="3 11" id="KW-0436">Ligase</keyword>
<evidence type="ECO:0000313" key="15">
    <source>
        <dbReference type="Proteomes" id="UP000027153"/>
    </source>
</evidence>
<dbReference type="Gene3D" id="1.10.730.10">
    <property type="entry name" value="Isoleucyl-tRNA Synthetase, Domain 1"/>
    <property type="match status" value="1"/>
</dbReference>
<protein>
    <recommendedName>
        <fullName evidence="11">Valine--tRNA ligase</fullName>
        <ecNumber evidence="11">6.1.1.9</ecNumber>
    </recommendedName>
    <alternativeName>
        <fullName evidence="11">Valyl-tRNA synthetase</fullName>
        <shortName evidence="11">ValRS</shortName>
    </alternativeName>
</protein>
<dbReference type="GO" id="GO:0006438">
    <property type="term" value="P:valyl-tRNA aminoacylation"/>
    <property type="evidence" value="ECO:0007669"/>
    <property type="project" value="UniProtKB-UniRule"/>
</dbReference>
<dbReference type="InterPro" id="IPR001412">
    <property type="entry name" value="aa-tRNA-synth_I_CS"/>
</dbReference>
<evidence type="ECO:0000256" key="4">
    <source>
        <dbReference type="ARBA" id="ARBA00022741"/>
    </source>
</evidence>